<evidence type="ECO:0000256" key="11">
    <source>
        <dbReference type="ARBA" id="ARBA00022741"/>
    </source>
</evidence>
<evidence type="ECO:0000256" key="22">
    <source>
        <dbReference type="ARBA" id="ARBA00069998"/>
    </source>
</evidence>
<keyword evidence="12" id="KW-0418">Kinase</keyword>
<dbReference type="Pfam" id="PF00041">
    <property type="entry name" value="fn3"/>
    <property type="match status" value="1"/>
</dbReference>
<evidence type="ECO:0000256" key="7">
    <source>
        <dbReference type="ARBA" id="ARBA00022692"/>
    </source>
</evidence>
<dbReference type="OMA" id="AVESNTW"/>
<dbReference type="InterPro" id="IPR008266">
    <property type="entry name" value="Tyr_kinase_AS"/>
</dbReference>
<dbReference type="SMART" id="SM00219">
    <property type="entry name" value="TyrKc"/>
    <property type="match status" value="1"/>
</dbReference>
<evidence type="ECO:0000256" key="2">
    <source>
        <dbReference type="ARBA" id="ARBA00004479"/>
    </source>
</evidence>
<evidence type="ECO:0000313" key="30">
    <source>
        <dbReference type="Proteomes" id="UP000009046"/>
    </source>
</evidence>
<evidence type="ECO:0000256" key="5">
    <source>
        <dbReference type="ARBA" id="ARBA00022679"/>
    </source>
</evidence>
<evidence type="ECO:0000313" key="28">
    <source>
        <dbReference type="EMBL" id="EEB18223.1"/>
    </source>
</evidence>
<evidence type="ECO:0000256" key="20">
    <source>
        <dbReference type="ARBA" id="ARBA00023211"/>
    </source>
</evidence>
<dbReference type="GO" id="GO:0005899">
    <property type="term" value="C:insulin receptor complex"/>
    <property type="evidence" value="ECO:0007669"/>
    <property type="project" value="TreeGrafter"/>
</dbReference>
<dbReference type="InParanoid" id="E0VXW7"/>
<dbReference type="KEGG" id="phu:Phum_PHUM506080"/>
<organism>
    <name type="scientific">Pediculus humanus subsp. corporis</name>
    <name type="common">Body louse</name>
    <dbReference type="NCBI Taxonomy" id="121224"/>
    <lineage>
        <taxon>Eukaryota</taxon>
        <taxon>Metazoa</taxon>
        <taxon>Ecdysozoa</taxon>
        <taxon>Arthropoda</taxon>
        <taxon>Hexapoda</taxon>
        <taxon>Insecta</taxon>
        <taxon>Pterygota</taxon>
        <taxon>Neoptera</taxon>
        <taxon>Paraneoptera</taxon>
        <taxon>Psocodea</taxon>
        <taxon>Troctomorpha</taxon>
        <taxon>Phthiraptera</taxon>
        <taxon>Anoplura</taxon>
        <taxon>Pediculidae</taxon>
        <taxon>Pediculus</taxon>
    </lineage>
</organism>
<feature type="domain" description="Fibronectin type-III" evidence="27">
    <location>
        <begin position="771"/>
        <end position="871"/>
    </location>
</feature>
<dbReference type="SUPFAM" id="SSF57184">
    <property type="entry name" value="Growth factor receptor domain"/>
    <property type="match status" value="1"/>
</dbReference>
<dbReference type="RefSeq" id="XP_002430961.1">
    <property type="nucleotide sequence ID" value="XM_002430916.1"/>
</dbReference>
<dbReference type="GO" id="GO:0043410">
    <property type="term" value="P:positive regulation of MAPK cascade"/>
    <property type="evidence" value="ECO:0007669"/>
    <property type="project" value="TreeGrafter"/>
</dbReference>
<dbReference type="InterPro" id="IPR050122">
    <property type="entry name" value="RTK"/>
</dbReference>
<dbReference type="InterPro" id="IPR000494">
    <property type="entry name" value="Rcpt_L-dom"/>
</dbReference>
<dbReference type="InterPro" id="IPR036941">
    <property type="entry name" value="Rcpt_L-dom_sf"/>
</dbReference>
<feature type="transmembrane region" description="Helical" evidence="25">
    <location>
        <begin position="1228"/>
        <end position="1255"/>
    </location>
</feature>
<evidence type="ECO:0000256" key="4">
    <source>
        <dbReference type="ARBA" id="ARBA00022553"/>
    </source>
</evidence>
<keyword evidence="8" id="KW-0479">Metal-binding</keyword>
<dbReference type="InterPro" id="IPR013783">
    <property type="entry name" value="Ig-like_fold"/>
</dbReference>
<dbReference type="GO" id="GO:0046872">
    <property type="term" value="F:metal ion binding"/>
    <property type="evidence" value="ECO:0007669"/>
    <property type="project" value="UniProtKB-KW"/>
</dbReference>
<dbReference type="SUPFAM" id="SSF49265">
    <property type="entry name" value="Fibronectin type III"/>
    <property type="match status" value="3"/>
</dbReference>
<dbReference type="InterPro" id="IPR000719">
    <property type="entry name" value="Prot_kinase_dom"/>
</dbReference>
<dbReference type="PROSITE" id="PS50011">
    <property type="entry name" value="PROTEIN_KINASE_DOM"/>
    <property type="match status" value="1"/>
</dbReference>
<comment type="catalytic activity">
    <reaction evidence="21">
        <text>L-tyrosyl-[protein] + ATP = O-phospho-L-tyrosyl-[protein] + ADP + H(+)</text>
        <dbReference type="Rhea" id="RHEA:10596"/>
        <dbReference type="Rhea" id="RHEA-COMP:10136"/>
        <dbReference type="Rhea" id="RHEA-COMP:20101"/>
        <dbReference type="ChEBI" id="CHEBI:15378"/>
        <dbReference type="ChEBI" id="CHEBI:30616"/>
        <dbReference type="ChEBI" id="CHEBI:46858"/>
        <dbReference type="ChEBI" id="CHEBI:61978"/>
        <dbReference type="ChEBI" id="CHEBI:456216"/>
        <dbReference type="EC" id="2.7.10.1"/>
    </reaction>
</comment>
<evidence type="ECO:0000256" key="12">
    <source>
        <dbReference type="ARBA" id="ARBA00022777"/>
    </source>
</evidence>
<dbReference type="SMART" id="SM00060">
    <property type="entry name" value="FN3"/>
    <property type="match status" value="2"/>
</dbReference>
<dbReference type="InterPro" id="IPR020635">
    <property type="entry name" value="Tyr_kinase_cat_dom"/>
</dbReference>
<feature type="binding site" evidence="23">
    <location>
        <position position="971"/>
    </location>
    <ligand>
        <name>ATP</name>
        <dbReference type="ChEBI" id="CHEBI:30616"/>
    </ligand>
</feature>
<dbReference type="VEuPathDB" id="VectorBase:PHUM506080"/>
<evidence type="ECO:0000259" key="26">
    <source>
        <dbReference type="PROSITE" id="PS50011"/>
    </source>
</evidence>
<dbReference type="InterPro" id="IPR006212">
    <property type="entry name" value="Furin_repeat"/>
</dbReference>
<evidence type="ECO:0000256" key="19">
    <source>
        <dbReference type="ARBA" id="ARBA00023180"/>
    </source>
</evidence>
<comment type="subcellular location">
    <subcellularLocation>
        <location evidence="2">Membrane</location>
        <topology evidence="2">Single-pass type I membrane protein</topology>
    </subcellularLocation>
</comment>
<feature type="transmembrane region" description="Helical" evidence="25">
    <location>
        <begin position="879"/>
        <end position="900"/>
    </location>
</feature>
<dbReference type="InterPro" id="IPR011009">
    <property type="entry name" value="Kinase-like_dom_sf"/>
</dbReference>
<keyword evidence="7 25" id="KW-0812">Transmembrane</keyword>
<dbReference type="SUPFAM" id="SSF56112">
    <property type="entry name" value="Protein kinase-like (PK-like)"/>
    <property type="match status" value="1"/>
</dbReference>
<feature type="compositionally biased region" description="Acidic residues" evidence="24">
    <location>
        <begin position="1274"/>
        <end position="1283"/>
    </location>
</feature>
<dbReference type="InterPro" id="IPR009030">
    <property type="entry name" value="Growth_fac_rcpt_cys_sf"/>
</dbReference>
<dbReference type="FunFam" id="3.30.200.20:FF:000026">
    <property type="entry name" value="Tyrosine-protein kinase receptor"/>
    <property type="match status" value="1"/>
</dbReference>
<dbReference type="Gene3D" id="2.10.220.10">
    <property type="entry name" value="Hormone Receptor, Insulin-like Growth Factor Receptor 1, Chain A, domain 2"/>
    <property type="match status" value="1"/>
</dbReference>
<name>E0VXW7_PEDHC</name>
<evidence type="ECO:0000256" key="10">
    <source>
        <dbReference type="ARBA" id="ARBA00022737"/>
    </source>
</evidence>
<evidence type="ECO:0000256" key="1">
    <source>
        <dbReference type="ARBA" id="ARBA00001936"/>
    </source>
</evidence>
<dbReference type="FunFam" id="1.10.510.10:FF:000528">
    <property type="entry name" value="Tyrosine-protein kinase receptor"/>
    <property type="match status" value="1"/>
</dbReference>
<evidence type="ECO:0000256" key="13">
    <source>
        <dbReference type="ARBA" id="ARBA00022840"/>
    </source>
</evidence>
<dbReference type="SMART" id="SM00261">
    <property type="entry name" value="FU"/>
    <property type="match status" value="1"/>
</dbReference>
<keyword evidence="4" id="KW-0597">Phosphoprotein</keyword>
<proteinExistence type="predicted"/>
<dbReference type="InterPro" id="IPR001245">
    <property type="entry name" value="Ser-Thr/Tyr_kinase_cat_dom"/>
</dbReference>
<keyword evidence="16" id="KW-0829">Tyrosine-protein kinase</keyword>
<keyword evidence="14 25" id="KW-1133">Transmembrane helix</keyword>
<dbReference type="Gene3D" id="3.80.20.20">
    <property type="entry name" value="Receptor L-domain"/>
    <property type="match status" value="2"/>
</dbReference>
<dbReference type="Proteomes" id="UP000009046">
    <property type="component" value="Unassembled WGS sequence"/>
</dbReference>
<dbReference type="SUPFAM" id="SSF52058">
    <property type="entry name" value="L domain-like"/>
    <property type="match status" value="2"/>
</dbReference>
<keyword evidence="10" id="KW-0677">Repeat</keyword>
<dbReference type="PANTHER" id="PTHR24416:SF525">
    <property type="entry name" value="INSULIN-LIKE RECEPTOR"/>
    <property type="match status" value="1"/>
</dbReference>
<dbReference type="FunFam" id="2.60.40.10:FF:001941">
    <property type="entry name" value="Tyrosine-protein kinase receptor"/>
    <property type="match status" value="1"/>
</dbReference>
<dbReference type="CDD" id="cd00063">
    <property type="entry name" value="FN3"/>
    <property type="match status" value="2"/>
</dbReference>
<dbReference type="OrthoDB" id="5809444at2759"/>
<keyword evidence="5 28" id="KW-0808">Transferase</keyword>
<dbReference type="STRING" id="121224.E0VXW7"/>
<dbReference type="InterPro" id="IPR036116">
    <property type="entry name" value="FN3_sf"/>
</dbReference>
<dbReference type="GO" id="GO:0005524">
    <property type="term" value="F:ATP binding"/>
    <property type="evidence" value="ECO:0007669"/>
    <property type="project" value="UniProtKB-UniRule"/>
</dbReference>
<keyword evidence="19" id="KW-0325">Glycoprotein</keyword>
<dbReference type="Gene3D" id="2.60.40.10">
    <property type="entry name" value="Immunoglobulins"/>
    <property type="match status" value="3"/>
</dbReference>
<keyword evidence="15 25" id="KW-0472">Membrane</keyword>
<dbReference type="EMBL" id="AAZO01006149">
    <property type="status" value="NOT_ANNOTATED_CDS"/>
    <property type="molecule type" value="Genomic_DNA"/>
</dbReference>
<dbReference type="FunCoup" id="E0VXW7">
    <property type="interactions" value="377"/>
</dbReference>
<dbReference type="EMBL" id="DS235841">
    <property type="protein sequence ID" value="EEB18223.1"/>
    <property type="molecule type" value="Genomic_DNA"/>
</dbReference>
<keyword evidence="17" id="KW-1015">Disulfide bond</keyword>
<evidence type="ECO:0000313" key="29">
    <source>
        <dbReference type="EnsemblMetazoa" id="PHUM506080-PA"/>
    </source>
</evidence>
<sequence length="1289" mass="147281">MTNRACKSCNELINNITFPELREVTGYVIFWRVQGLRSFGTLFPNLSVIRGKTLFHNYALVIYESKALQEIGLYSLTHILRGSVRFDENSNLCFVDTIDWDWIAPQGAKEHFIGDNRPIEECLKCPISVNNEKCPLSSSGEPLCWNKEHCQKDFRDCVKDENGECCHESCLGGCSGKLSKDCYVCKNVVFKNDCTQECPENMYKYLDRRCVTESECFNMTKPLDVEKRDIASPFPFRPILDMCTLECPANFSEYEKETEYGLRFQCRPCDGPCKKECPGGSINSISSAQKFAGCTHIKGSLEIHLRFAGNIVTELQESLRSVEEISGYLKVARSLPLLSLDFLKNLKVIRGEELHNNKSAFVLLDNERLEELWDWDAREKDLRILNGRLAIHFNPKLCFYKIEKFVEIVKIKGFTEDEVPRGTNGDKEACELSVVGCCRLFSFPNKVVIRFEKFQHYDQRTLLGYVLYFKKAPNKNVTLYYGRNACGGDGWMDKDVPAPKQDNHQNEISYDLIGLKPFTQYAYFIKTYAISSERSGARSGIQYFITNPGTPTSPRSLFAFSNSTSEVVISWEPPAEMNGNFTHYFVEAEAMEDHPKSRDFCSEPLVIATKKLEIPTSPPPAVKTSSDSCACEAPRKVDLKVSEAVRDSEIYFENALQNSFIVRSCYHHYHYFLSFFRTDNKRTKREMNYAEGSHPQILQKNHFFNEGVGGKSFGNTKKEKVSFTFEVRTNKLVVRNLNYFTNYKIQVQACRAVVEGENGVHSPCKTADKIPVITLIPLTSNGTVEETNLRWEEPPNPNGLILSYQIEYRRVDNDKYKSVVECIVREKFLEQKKEYVLKHLPPGNYSVRVLASSLAGDGPYSSPLTFYIRQPPHPSTIDILGIGLGAICGIAFIFILYMFWKRKTSGVPKLFANVNPEYVSAATIYVPDEWEVPRENIELIRELGQGSFGMVYEGIARDIVQGEPEVRCAVKTVNEVSTDRDRMEFLNEASVMKAFNTHHVVQLLGVVSEGQPTLVVMELMVNGDLKTYLRSHRPEFCEDKKKQPPTLRRIIRMAMEIADGMAYLAAKKFVHRDLAARNCMVAEDLTVKIGDFGMTRDIYETDYYKKGTKGLLPVRWMAPESLKDGVFTTHSDVWSYGIVLWEMVTLASQPYQGLSNDQVLRYVIEGGVMERPENCPNKLYDLMKLCWQHKPSSRPHFMSFVTKLLPDASPEFCEKSYYHSREGQELRWFIIFSLSLSLSFSFVLYRLIFFCFWNVQSAFRSSGKFENESISNDGGDDSDDDDRDSITIS</sequence>
<keyword evidence="11 23" id="KW-0547">Nucleotide-binding</keyword>
<dbReference type="PRINTS" id="PR00109">
    <property type="entry name" value="TYRKINASE"/>
</dbReference>
<protein>
    <recommendedName>
        <fullName evidence="22">Insulin-like receptor</fullName>
        <ecNumber evidence="3">2.7.10.1</ecNumber>
    </recommendedName>
</protein>
<dbReference type="GO" id="GO:0042593">
    <property type="term" value="P:glucose homeostasis"/>
    <property type="evidence" value="ECO:0007669"/>
    <property type="project" value="TreeGrafter"/>
</dbReference>
<keyword evidence="6" id="KW-0165">Cleavage on pair of basic residues</keyword>
<dbReference type="GO" id="GO:0043560">
    <property type="term" value="F:insulin receptor substrate binding"/>
    <property type="evidence" value="ECO:0007669"/>
    <property type="project" value="TreeGrafter"/>
</dbReference>
<dbReference type="CTD" id="8232943"/>
<evidence type="ECO:0000256" key="23">
    <source>
        <dbReference type="PROSITE-ProRule" id="PRU10141"/>
    </source>
</evidence>
<evidence type="ECO:0000259" key="27">
    <source>
        <dbReference type="PROSITE" id="PS50853"/>
    </source>
</evidence>
<evidence type="ECO:0000256" key="14">
    <source>
        <dbReference type="ARBA" id="ARBA00022989"/>
    </source>
</evidence>
<dbReference type="Gene3D" id="3.30.200.20">
    <property type="entry name" value="Phosphorylase Kinase, domain 1"/>
    <property type="match status" value="1"/>
</dbReference>
<keyword evidence="13 23" id="KW-0067">ATP-binding</keyword>
<dbReference type="Gene3D" id="1.10.510.10">
    <property type="entry name" value="Transferase(Phosphotransferase) domain 1"/>
    <property type="match status" value="1"/>
</dbReference>
<dbReference type="eggNOG" id="KOG4258">
    <property type="taxonomic scope" value="Eukaryota"/>
</dbReference>
<reference evidence="29" key="3">
    <citation type="submission" date="2021-02" db="UniProtKB">
        <authorList>
            <consortium name="EnsemblMetazoa"/>
        </authorList>
    </citation>
    <scope>IDENTIFICATION</scope>
    <source>
        <strain evidence="29">USDA</strain>
    </source>
</reference>
<evidence type="ECO:0000256" key="18">
    <source>
        <dbReference type="ARBA" id="ARBA00023170"/>
    </source>
</evidence>
<evidence type="ECO:0000256" key="21">
    <source>
        <dbReference type="ARBA" id="ARBA00051243"/>
    </source>
</evidence>
<evidence type="ECO:0000256" key="6">
    <source>
        <dbReference type="ARBA" id="ARBA00022685"/>
    </source>
</evidence>
<keyword evidence="30" id="KW-1185">Reference proteome</keyword>
<comment type="cofactor">
    <cofactor evidence="1">
        <name>Mn(2+)</name>
        <dbReference type="ChEBI" id="CHEBI:29035"/>
    </cofactor>
</comment>
<evidence type="ECO:0000256" key="17">
    <source>
        <dbReference type="ARBA" id="ARBA00023157"/>
    </source>
</evidence>
<reference evidence="28" key="1">
    <citation type="submission" date="2007-04" db="EMBL/GenBank/DDBJ databases">
        <title>Annotation of Pediculus humanus corporis strain USDA.</title>
        <authorList>
            <person name="Kirkness E."/>
            <person name="Hannick L."/>
            <person name="Hass B."/>
            <person name="Bruggner R."/>
            <person name="Lawson D."/>
            <person name="Bidwell S."/>
            <person name="Joardar V."/>
            <person name="Caler E."/>
            <person name="Walenz B."/>
            <person name="Inman J."/>
            <person name="Schobel S."/>
            <person name="Galinsky K."/>
            <person name="Amedeo P."/>
            <person name="Strausberg R."/>
        </authorList>
    </citation>
    <scope>NUCLEOTIDE SEQUENCE</scope>
    <source>
        <strain evidence="28">USDA</strain>
    </source>
</reference>
<evidence type="ECO:0000256" key="25">
    <source>
        <dbReference type="SAM" id="Phobius"/>
    </source>
</evidence>
<dbReference type="CDD" id="cd00064">
    <property type="entry name" value="FU"/>
    <property type="match status" value="1"/>
</dbReference>
<gene>
    <name evidence="29" type="primary">8232943</name>
    <name evidence="28" type="ORF">Phum_PHUM506080</name>
</gene>
<dbReference type="HOGENOM" id="CLU_000288_166_0_1"/>
<dbReference type="GO" id="GO:0030424">
    <property type="term" value="C:axon"/>
    <property type="evidence" value="ECO:0007669"/>
    <property type="project" value="TreeGrafter"/>
</dbReference>
<dbReference type="PROSITE" id="PS00107">
    <property type="entry name" value="PROTEIN_KINASE_ATP"/>
    <property type="match status" value="1"/>
</dbReference>
<dbReference type="PROSITE" id="PS00109">
    <property type="entry name" value="PROTEIN_KINASE_TYR"/>
    <property type="match status" value="1"/>
</dbReference>
<evidence type="ECO:0000256" key="8">
    <source>
        <dbReference type="ARBA" id="ARBA00022723"/>
    </source>
</evidence>
<keyword evidence="9" id="KW-0732">Signal</keyword>
<dbReference type="PANTHER" id="PTHR24416">
    <property type="entry name" value="TYROSINE-PROTEIN KINASE RECEPTOR"/>
    <property type="match status" value="1"/>
</dbReference>
<feature type="region of interest" description="Disordered" evidence="24">
    <location>
        <begin position="1265"/>
        <end position="1289"/>
    </location>
</feature>
<dbReference type="Pfam" id="PF00757">
    <property type="entry name" value="Furin-like"/>
    <property type="match status" value="1"/>
</dbReference>
<keyword evidence="18 28" id="KW-0675">Receptor</keyword>
<dbReference type="InterPro" id="IPR006211">
    <property type="entry name" value="Furin-like_Cys-rich_dom"/>
</dbReference>
<feature type="domain" description="Protein kinase" evidence="26">
    <location>
        <begin position="937"/>
        <end position="1212"/>
    </location>
</feature>
<dbReference type="PROSITE" id="PS50853">
    <property type="entry name" value="FN3"/>
    <property type="match status" value="1"/>
</dbReference>
<dbReference type="Pfam" id="PF07714">
    <property type="entry name" value="PK_Tyr_Ser-Thr"/>
    <property type="match status" value="1"/>
</dbReference>
<evidence type="ECO:0000256" key="15">
    <source>
        <dbReference type="ARBA" id="ARBA00023136"/>
    </source>
</evidence>
<dbReference type="InterPro" id="IPR003961">
    <property type="entry name" value="FN3_dom"/>
</dbReference>
<dbReference type="CDD" id="cd05032">
    <property type="entry name" value="PTKc_InsR_like"/>
    <property type="match status" value="1"/>
</dbReference>
<keyword evidence="20" id="KW-0464">Manganese</keyword>
<evidence type="ECO:0000256" key="24">
    <source>
        <dbReference type="SAM" id="MobiDB-lite"/>
    </source>
</evidence>
<dbReference type="GO" id="GO:0051897">
    <property type="term" value="P:positive regulation of phosphatidylinositol 3-kinase/protein kinase B signal transduction"/>
    <property type="evidence" value="ECO:0007669"/>
    <property type="project" value="TreeGrafter"/>
</dbReference>
<dbReference type="Pfam" id="PF01030">
    <property type="entry name" value="Recep_L_domain"/>
    <property type="match status" value="2"/>
</dbReference>
<dbReference type="EnsemblMetazoa" id="PHUM506080-RA">
    <property type="protein sequence ID" value="PHUM506080-PA"/>
    <property type="gene ID" value="PHUM506080"/>
</dbReference>
<dbReference type="InterPro" id="IPR017441">
    <property type="entry name" value="Protein_kinase_ATP_BS"/>
</dbReference>
<reference evidence="28" key="2">
    <citation type="submission" date="2007-04" db="EMBL/GenBank/DDBJ databases">
        <title>The genome of the human body louse.</title>
        <authorList>
            <consortium name="The Human Body Louse Genome Consortium"/>
            <person name="Kirkness E."/>
            <person name="Walenz B."/>
            <person name="Hass B."/>
            <person name="Bruggner R."/>
            <person name="Strausberg R."/>
        </authorList>
    </citation>
    <scope>NUCLEOTIDE SEQUENCE</scope>
    <source>
        <strain evidence="28">USDA</strain>
    </source>
</reference>
<dbReference type="GeneID" id="8232943"/>
<accession>E0VXW7</accession>
<evidence type="ECO:0000256" key="3">
    <source>
        <dbReference type="ARBA" id="ARBA00011902"/>
    </source>
</evidence>
<dbReference type="GO" id="GO:0005009">
    <property type="term" value="F:insulin receptor activity"/>
    <property type="evidence" value="ECO:0007669"/>
    <property type="project" value="TreeGrafter"/>
</dbReference>
<dbReference type="EC" id="2.7.10.1" evidence="3"/>
<evidence type="ECO:0000256" key="16">
    <source>
        <dbReference type="ARBA" id="ARBA00023137"/>
    </source>
</evidence>
<evidence type="ECO:0000256" key="9">
    <source>
        <dbReference type="ARBA" id="ARBA00022729"/>
    </source>
</evidence>